<dbReference type="EMBL" id="LT899436">
    <property type="protein sequence ID" value="SNR15151.1"/>
    <property type="molecule type" value="Genomic_DNA"/>
</dbReference>
<evidence type="ECO:0000313" key="1">
    <source>
        <dbReference type="EMBL" id="SNR15151.1"/>
    </source>
</evidence>
<proteinExistence type="predicted"/>
<gene>
    <name evidence="1" type="ORF">TJEJU_1418</name>
</gene>
<dbReference type="Proteomes" id="UP000215214">
    <property type="component" value="Chromosome TJEJU"/>
</dbReference>
<dbReference type="AlphaFoldDB" id="A0A238U7H9"/>
<name>A0A238U7H9_9FLAO</name>
<reference evidence="1 2" key="1">
    <citation type="submission" date="2017-07" db="EMBL/GenBank/DDBJ databases">
        <authorList>
            <person name="Sun Z.S."/>
            <person name="Albrecht U."/>
            <person name="Echele G."/>
            <person name="Lee C.C."/>
        </authorList>
    </citation>
    <scope>NUCLEOTIDE SEQUENCE [LARGE SCALE GENOMIC DNA]</scope>
    <source>
        <strain evidence="2">type strain: KCTC 22618</strain>
    </source>
</reference>
<dbReference type="KEGG" id="tje:TJEJU_1418"/>
<keyword evidence="2" id="KW-1185">Reference proteome</keyword>
<evidence type="ECO:0000313" key="2">
    <source>
        <dbReference type="Proteomes" id="UP000215214"/>
    </source>
</evidence>
<protein>
    <submittedName>
        <fullName evidence="1">Uncharacterized protein</fullName>
    </submittedName>
</protein>
<sequence>MFVLIILVFIQETKVLVDFEIFIKKMKKLFIYNNFILLRNKDIFLFSFYLIL</sequence>
<accession>A0A238U7H9</accession>
<organism evidence="1 2">
    <name type="scientific">Tenacibaculum jejuense</name>
    <dbReference type="NCBI Taxonomy" id="584609"/>
    <lineage>
        <taxon>Bacteria</taxon>
        <taxon>Pseudomonadati</taxon>
        <taxon>Bacteroidota</taxon>
        <taxon>Flavobacteriia</taxon>
        <taxon>Flavobacteriales</taxon>
        <taxon>Flavobacteriaceae</taxon>
        <taxon>Tenacibaculum</taxon>
    </lineage>
</organism>